<dbReference type="PROSITE" id="PS51257">
    <property type="entry name" value="PROKAR_LIPOPROTEIN"/>
    <property type="match status" value="1"/>
</dbReference>
<dbReference type="InterPro" id="IPR006665">
    <property type="entry name" value="OmpA-like"/>
</dbReference>
<dbReference type="PROSITE" id="PS51123">
    <property type="entry name" value="OMPA_2"/>
    <property type="match status" value="1"/>
</dbReference>
<feature type="domain" description="OmpA-like" evidence="3">
    <location>
        <begin position="361"/>
        <end position="477"/>
    </location>
</feature>
<evidence type="ECO:0000256" key="2">
    <source>
        <dbReference type="SAM" id="SignalP"/>
    </source>
</evidence>
<name>A0ABT5WFA8_9GAMM</name>
<dbReference type="EMBL" id="JAMZEG020000002">
    <property type="protein sequence ID" value="MDE8603044.1"/>
    <property type="molecule type" value="Genomic_DNA"/>
</dbReference>
<gene>
    <name evidence="4" type="ORF">M3I01_008915</name>
</gene>
<dbReference type="PANTHER" id="PTHR30329">
    <property type="entry name" value="STATOR ELEMENT OF FLAGELLAR MOTOR COMPLEX"/>
    <property type="match status" value="1"/>
</dbReference>
<proteinExistence type="predicted"/>
<evidence type="ECO:0000313" key="5">
    <source>
        <dbReference type="Proteomes" id="UP001139522"/>
    </source>
</evidence>
<accession>A0ABT5WFA8</accession>
<comment type="caution">
    <text evidence="4">The sequence shown here is derived from an EMBL/GenBank/DDBJ whole genome shotgun (WGS) entry which is preliminary data.</text>
</comment>
<sequence>MKTLLKPILLTVMLTTLLSACATKQELTKSEAEDKYQSVTILAQSINNSDQEMLALLSQHSFKLAVDASKESNELAIKDDYKAVEAAVRGEGYLNQAKKNAKNAENIFSNVLYARTQAIENGALTKSPKKLSELEVEFMKMTLDLEQGDIASAKLHRATMIQNYQSLELISLKKATVDEAKEYLAKARAADADTYAEKTFKMAEDQLALTLSMLNADKTSKEKAEWHAAQAIWLAEKSISITSTIKAFRANNFSSEDIVLWHQKQLSKAVKPLNMELPLNLSAKNLTETIARTISQVLQDSNELAQQRDEMLTAKQADFNALQSKYKGNNQQREKLELEKNKKLTFIQDLFNADEANVYREKDNILIRAQGFYFASGQSEIDSRNFSLLQKIGSAIAEYPNAKILVTGHTDANGYHVTNLKLSKLRADKVMKFLNEVGGVPLERITSEGFGEEKPVANNETIDGRNKNRRVEILIIN</sequence>
<evidence type="ECO:0000259" key="3">
    <source>
        <dbReference type="PROSITE" id="PS51123"/>
    </source>
</evidence>
<evidence type="ECO:0000313" key="4">
    <source>
        <dbReference type="EMBL" id="MDE8603044.1"/>
    </source>
</evidence>
<evidence type="ECO:0000256" key="1">
    <source>
        <dbReference type="PROSITE-ProRule" id="PRU00473"/>
    </source>
</evidence>
<keyword evidence="2" id="KW-0732">Signal</keyword>
<reference evidence="4" key="1">
    <citation type="submission" date="2023-01" db="EMBL/GenBank/DDBJ databases">
        <title>Psychroserpens sp. MSW6 and Marinomonas sp. RSW2, isolated from seawater.</title>
        <authorList>
            <person name="Kristyanto S."/>
            <person name="Jung J."/>
            <person name="Kim J.M."/>
            <person name="Jeon C.O."/>
        </authorList>
    </citation>
    <scope>NUCLEOTIDE SEQUENCE</scope>
    <source>
        <strain evidence="4">RSW2</strain>
    </source>
</reference>
<organism evidence="4 5">
    <name type="scientific">Marinomonas maritima</name>
    <dbReference type="NCBI Taxonomy" id="2940935"/>
    <lineage>
        <taxon>Bacteria</taxon>
        <taxon>Pseudomonadati</taxon>
        <taxon>Pseudomonadota</taxon>
        <taxon>Gammaproteobacteria</taxon>
        <taxon>Oceanospirillales</taxon>
        <taxon>Oceanospirillaceae</taxon>
        <taxon>Marinomonas</taxon>
    </lineage>
</organism>
<dbReference type="SUPFAM" id="SSF103088">
    <property type="entry name" value="OmpA-like"/>
    <property type="match status" value="1"/>
</dbReference>
<keyword evidence="1" id="KW-0472">Membrane</keyword>
<dbReference type="Gene3D" id="3.30.1330.60">
    <property type="entry name" value="OmpA-like domain"/>
    <property type="match status" value="1"/>
</dbReference>
<dbReference type="Pfam" id="PF00691">
    <property type="entry name" value="OmpA"/>
    <property type="match status" value="1"/>
</dbReference>
<feature type="chain" id="PRO_5045686933" evidence="2">
    <location>
        <begin position="23"/>
        <end position="477"/>
    </location>
</feature>
<dbReference type="InterPro" id="IPR050330">
    <property type="entry name" value="Bact_OuterMem_StrucFunc"/>
</dbReference>
<dbReference type="RefSeq" id="WP_255895448.1">
    <property type="nucleotide sequence ID" value="NZ_JAMZEG020000002.1"/>
</dbReference>
<protein>
    <submittedName>
        <fullName evidence="4">OmpA family protein</fullName>
    </submittedName>
</protein>
<dbReference type="Proteomes" id="UP001139522">
    <property type="component" value="Unassembled WGS sequence"/>
</dbReference>
<dbReference type="InterPro" id="IPR036737">
    <property type="entry name" value="OmpA-like_sf"/>
</dbReference>
<keyword evidence="5" id="KW-1185">Reference proteome</keyword>
<dbReference type="PANTHER" id="PTHR30329:SF21">
    <property type="entry name" value="LIPOPROTEIN YIAD-RELATED"/>
    <property type="match status" value="1"/>
</dbReference>
<dbReference type="CDD" id="cd07185">
    <property type="entry name" value="OmpA_C-like"/>
    <property type="match status" value="1"/>
</dbReference>
<feature type="signal peptide" evidence="2">
    <location>
        <begin position="1"/>
        <end position="22"/>
    </location>
</feature>